<dbReference type="EMBL" id="JACJKX010000005">
    <property type="protein sequence ID" value="MBM6928444.1"/>
    <property type="molecule type" value="Genomic_DNA"/>
</dbReference>
<protein>
    <submittedName>
        <fullName evidence="4">Zinc-ribbon domain-containing protein</fullName>
    </submittedName>
</protein>
<dbReference type="RefSeq" id="WP_205050039.1">
    <property type="nucleotide sequence ID" value="NZ_JACJKX010000005.1"/>
</dbReference>
<keyword evidence="2" id="KW-0812">Transmembrane</keyword>
<keyword evidence="5" id="KW-1185">Reference proteome</keyword>
<evidence type="ECO:0000256" key="1">
    <source>
        <dbReference type="SAM" id="MobiDB-lite"/>
    </source>
</evidence>
<proteinExistence type="predicted"/>
<sequence length="330" mass="36082">MTVYITRCPACQQAFKITENVLQAKSGKVRCGFCQNVFNAREHLYKSIDLEGSLNRIEREAEVERQGIASMKSLADQLKGFDSVDDNQGLVGIRSEVRNGPERLDIINGGSNIKVISHPAPSAATSENNSDSAAYETDDEEQEENEKKFSSKTWLWVIIALVAVIGIAVKLLASNQNAVLNKIPQAEPLFNLLCENITCEPRRTLTPLDAPVKNEATESQPSADQGAATAAETAPVSILSHQLNQVEGNRYAISVELKNNTDSAQAFPILTVVLKGEKEDIITRRRINPSEYLTDVNQTIAPQASQTVSIAFDMTDGDPATLAVEIERIL</sequence>
<keyword evidence="2" id="KW-1133">Transmembrane helix</keyword>
<dbReference type="Pfam" id="PF11906">
    <property type="entry name" value="DUF3426"/>
    <property type="match status" value="1"/>
</dbReference>
<keyword evidence="2" id="KW-0472">Membrane</keyword>
<feature type="region of interest" description="Disordered" evidence="1">
    <location>
        <begin position="118"/>
        <end position="146"/>
    </location>
</feature>
<organism evidence="4 5">
    <name type="scientific">Parasutterella secunda</name>
    <dbReference type="NCBI Taxonomy" id="626947"/>
    <lineage>
        <taxon>Bacteria</taxon>
        <taxon>Pseudomonadati</taxon>
        <taxon>Pseudomonadota</taxon>
        <taxon>Betaproteobacteria</taxon>
        <taxon>Burkholderiales</taxon>
        <taxon>Sutterellaceae</taxon>
        <taxon>Parasutterella</taxon>
    </lineage>
</organism>
<gene>
    <name evidence="4" type="ORF">H5985_04075</name>
</gene>
<comment type="caution">
    <text evidence="4">The sequence shown here is derived from an EMBL/GenBank/DDBJ whole genome shotgun (WGS) entry which is preliminary data.</text>
</comment>
<evidence type="ECO:0000313" key="5">
    <source>
        <dbReference type="Proteomes" id="UP000777002"/>
    </source>
</evidence>
<evidence type="ECO:0000259" key="3">
    <source>
        <dbReference type="Pfam" id="PF13719"/>
    </source>
</evidence>
<dbReference type="Pfam" id="PF13719">
    <property type="entry name" value="Zn_ribbon_5"/>
    <property type="match status" value="1"/>
</dbReference>
<dbReference type="InterPro" id="IPR021834">
    <property type="entry name" value="DUF3426"/>
</dbReference>
<feature type="compositionally biased region" description="Polar residues" evidence="1">
    <location>
        <begin position="123"/>
        <end position="132"/>
    </location>
</feature>
<evidence type="ECO:0000256" key="2">
    <source>
        <dbReference type="SAM" id="Phobius"/>
    </source>
</evidence>
<dbReference type="InterPro" id="IPR011723">
    <property type="entry name" value="Znf/thioredoxin_put"/>
</dbReference>
<dbReference type="Proteomes" id="UP000777002">
    <property type="component" value="Unassembled WGS sequence"/>
</dbReference>
<evidence type="ECO:0000313" key="4">
    <source>
        <dbReference type="EMBL" id="MBM6928444.1"/>
    </source>
</evidence>
<reference evidence="4 5" key="1">
    <citation type="journal article" date="2021" name="Sci. Rep.">
        <title>The distribution of antibiotic resistance genes in chicken gut microbiota commensals.</title>
        <authorList>
            <person name="Juricova H."/>
            <person name="Matiasovicova J."/>
            <person name="Kubasova T."/>
            <person name="Cejkova D."/>
            <person name="Rychlik I."/>
        </authorList>
    </citation>
    <scope>NUCLEOTIDE SEQUENCE [LARGE SCALE GENOMIC DNA]</scope>
    <source>
        <strain evidence="4 5">An562</strain>
    </source>
</reference>
<accession>A0ABS2GSM7</accession>
<dbReference type="NCBIfam" id="TIGR02098">
    <property type="entry name" value="MJ0042_CXXC"/>
    <property type="match status" value="1"/>
</dbReference>
<feature type="domain" description="Zinc finger/thioredoxin putative" evidence="3">
    <location>
        <begin position="5"/>
        <end position="40"/>
    </location>
</feature>
<name>A0ABS2GSM7_9BURK</name>
<feature type="transmembrane region" description="Helical" evidence="2">
    <location>
        <begin position="154"/>
        <end position="173"/>
    </location>
</feature>